<evidence type="ECO:0000256" key="3">
    <source>
        <dbReference type="ARBA" id="ARBA00022989"/>
    </source>
</evidence>
<dbReference type="Gene3D" id="1.20.1070.10">
    <property type="entry name" value="Rhodopsin 7-helix transmembrane proteins"/>
    <property type="match status" value="1"/>
</dbReference>
<feature type="transmembrane region" description="Helical" evidence="8">
    <location>
        <begin position="106"/>
        <end position="125"/>
    </location>
</feature>
<reference evidence="10 11" key="1">
    <citation type="journal article" date="2011" name="Genome Res.">
        <title>Phylogeny-wide analysis of social amoeba genomes highlights ancient origins for complex intercellular communication.</title>
        <authorList>
            <person name="Heidel A.J."/>
            <person name="Lawal H.M."/>
            <person name="Felder M."/>
            <person name="Schilde C."/>
            <person name="Helps N.R."/>
            <person name="Tunggal B."/>
            <person name="Rivero F."/>
            <person name="John U."/>
            <person name="Schleicher M."/>
            <person name="Eichinger L."/>
            <person name="Platzer M."/>
            <person name="Noegel A.A."/>
            <person name="Schaap P."/>
            <person name="Gloeckner G."/>
        </authorList>
    </citation>
    <scope>NUCLEOTIDE SEQUENCE [LARGE SCALE GENOMIC DNA]</scope>
    <source>
        <strain evidence="11">ATCC 26659 / Pp 5 / PN500</strain>
    </source>
</reference>
<dbReference type="EMBL" id="ADBJ01000028">
    <property type="protein sequence ID" value="EFA80814.1"/>
    <property type="molecule type" value="Genomic_DNA"/>
</dbReference>
<dbReference type="RefSeq" id="XP_020432933.1">
    <property type="nucleotide sequence ID" value="XM_020577259.1"/>
</dbReference>
<dbReference type="InterPro" id="IPR017981">
    <property type="entry name" value="GPCR_2-like_7TM"/>
</dbReference>
<keyword evidence="2 8" id="KW-0812">Transmembrane</keyword>
<dbReference type="PANTHER" id="PTHR45902:SF1">
    <property type="entry name" value="LATROPHILIN RECEPTOR-LIKE PROTEIN A"/>
    <property type="match status" value="1"/>
</dbReference>
<keyword evidence="5 8" id="KW-0472">Membrane</keyword>
<dbReference type="PROSITE" id="PS50261">
    <property type="entry name" value="G_PROTEIN_RECEP_F2_4"/>
    <property type="match status" value="1"/>
</dbReference>
<sequence>MFTPIVHILMLISSFFSILTTITYVIFKKHRTFQLKLIVYLCYSLCIQYLFVVLSFSFKAGSEVCIGNSIVHHYFYLNVILWNTCVAFNFYQVFIKNNKDAENYEIYYHLIVYGIPFIDCLFNAIKRNYGVVSDHCSIVGDLWYILGLYVPGLICFVVNMTIYIVLSFKIGYILKNTPATYRKDKSKELKVHLSIFVSTGILGFVSFLITFIAYFSKNSILYWFFYNLCLPLEVEEVGLFILLL</sequence>
<evidence type="ECO:0000256" key="8">
    <source>
        <dbReference type="SAM" id="Phobius"/>
    </source>
</evidence>
<evidence type="ECO:0000256" key="4">
    <source>
        <dbReference type="ARBA" id="ARBA00023040"/>
    </source>
</evidence>
<gene>
    <name evidence="10" type="ORF">PPL_06402</name>
</gene>
<evidence type="ECO:0000256" key="2">
    <source>
        <dbReference type="ARBA" id="ARBA00022692"/>
    </source>
</evidence>
<dbReference type="GO" id="GO:0007166">
    <property type="term" value="P:cell surface receptor signaling pathway"/>
    <property type="evidence" value="ECO:0007669"/>
    <property type="project" value="InterPro"/>
</dbReference>
<evidence type="ECO:0000313" key="11">
    <source>
        <dbReference type="Proteomes" id="UP000001396"/>
    </source>
</evidence>
<organism evidence="10 11">
    <name type="scientific">Heterostelium pallidum (strain ATCC 26659 / Pp 5 / PN500)</name>
    <name type="common">Cellular slime mold</name>
    <name type="synonym">Polysphondylium pallidum</name>
    <dbReference type="NCBI Taxonomy" id="670386"/>
    <lineage>
        <taxon>Eukaryota</taxon>
        <taxon>Amoebozoa</taxon>
        <taxon>Evosea</taxon>
        <taxon>Eumycetozoa</taxon>
        <taxon>Dictyostelia</taxon>
        <taxon>Acytosteliales</taxon>
        <taxon>Acytosteliaceae</taxon>
        <taxon>Heterostelium</taxon>
    </lineage>
</organism>
<dbReference type="InterPro" id="IPR022340">
    <property type="entry name" value="GPCR_GCR1_put"/>
</dbReference>
<feature type="transmembrane region" description="Helical" evidence="8">
    <location>
        <begin position="145"/>
        <end position="172"/>
    </location>
</feature>
<proteinExistence type="predicted"/>
<dbReference type="InParanoid" id="D3BD22"/>
<keyword evidence="7" id="KW-0807">Transducer</keyword>
<dbReference type="PANTHER" id="PTHR45902">
    <property type="entry name" value="LATROPHILIN RECEPTOR-LIKE PROTEIN A"/>
    <property type="match status" value="1"/>
</dbReference>
<evidence type="ECO:0000256" key="1">
    <source>
        <dbReference type="ARBA" id="ARBA00004141"/>
    </source>
</evidence>
<keyword evidence="4" id="KW-0297">G-protein coupled receptor</keyword>
<comment type="caution">
    <text evidence="10">The sequence shown here is derived from an EMBL/GenBank/DDBJ whole genome shotgun (WGS) entry which is preliminary data.</text>
</comment>
<dbReference type="GeneID" id="31361884"/>
<dbReference type="GO" id="GO:0016020">
    <property type="term" value="C:membrane"/>
    <property type="evidence" value="ECO:0007669"/>
    <property type="project" value="UniProtKB-SubCell"/>
</dbReference>
<feature type="transmembrane region" description="Helical" evidence="8">
    <location>
        <begin position="38"/>
        <end position="58"/>
    </location>
</feature>
<protein>
    <recommendedName>
        <fullName evidence="9">G-protein coupled receptors family 2 profile 2 domain-containing protein</fullName>
    </recommendedName>
</protein>
<feature type="transmembrane region" description="Helical" evidence="8">
    <location>
        <begin position="6"/>
        <end position="26"/>
    </location>
</feature>
<evidence type="ECO:0000256" key="6">
    <source>
        <dbReference type="ARBA" id="ARBA00023170"/>
    </source>
</evidence>
<keyword evidence="11" id="KW-1185">Reference proteome</keyword>
<dbReference type="AlphaFoldDB" id="D3BD22"/>
<feature type="transmembrane region" description="Helical" evidence="8">
    <location>
        <begin position="193"/>
        <end position="214"/>
    </location>
</feature>
<dbReference type="PRINTS" id="PR02000">
    <property type="entry name" value="GCR1PLANT"/>
</dbReference>
<evidence type="ECO:0000259" key="9">
    <source>
        <dbReference type="PROSITE" id="PS50261"/>
    </source>
</evidence>
<feature type="transmembrane region" description="Helical" evidence="8">
    <location>
        <begin position="73"/>
        <end position="94"/>
    </location>
</feature>
<dbReference type="InterPro" id="IPR053231">
    <property type="entry name" value="GPCR_LN-TM7"/>
</dbReference>
<dbReference type="Pfam" id="PF05462">
    <property type="entry name" value="Dicty_CAR"/>
    <property type="match status" value="1"/>
</dbReference>
<evidence type="ECO:0000256" key="5">
    <source>
        <dbReference type="ARBA" id="ARBA00023136"/>
    </source>
</evidence>
<name>D3BD22_HETP5</name>
<evidence type="ECO:0000256" key="7">
    <source>
        <dbReference type="ARBA" id="ARBA00023224"/>
    </source>
</evidence>
<dbReference type="Proteomes" id="UP000001396">
    <property type="component" value="Unassembled WGS sequence"/>
</dbReference>
<evidence type="ECO:0000313" key="10">
    <source>
        <dbReference type="EMBL" id="EFA80814.1"/>
    </source>
</evidence>
<comment type="subcellular location">
    <subcellularLocation>
        <location evidence="1">Membrane</location>
        <topology evidence="1">Multi-pass membrane protein</topology>
    </subcellularLocation>
</comment>
<dbReference type="GO" id="GO:0004930">
    <property type="term" value="F:G protein-coupled receptor activity"/>
    <property type="evidence" value="ECO:0007669"/>
    <property type="project" value="UniProtKB-KW"/>
</dbReference>
<accession>D3BD22</accession>
<keyword evidence="3 8" id="KW-1133">Transmembrane helix</keyword>
<keyword evidence="6" id="KW-0675">Receptor</keyword>
<feature type="domain" description="G-protein coupled receptors family 2 profile 2" evidence="9">
    <location>
        <begin position="2"/>
        <end position="244"/>
    </location>
</feature>